<evidence type="ECO:0000313" key="3">
    <source>
        <dbReference type="Proteomes" id="UP000248790"/>
    </source>
</evidence>
<dbReference type="InterPro" id="IPR031329">
    <property type="entry name" value="NEUT/ALK_ceramidase_N"/>
</dbReference>
<dbReference type="Proteomes" id="UP000248790">
    <property type="component" value="Unassembled WGS sequence"/>
</dbReference>
<proteinExistence type="predicted"/>
<reference evidence="2 3" key="1">
    <citation type="submission" date="2018-06" db="EMBL/GenBank/DDBJ databases">
        <title>Genomic Encyclopedia of Archaeal and Bacterial Type Strains, Phase II (KMG-II): from individual species to whole genera.</title>
        <authorList>
            <person name="Goeker M."/>
        </authorList>
    </citation>
    <scope>NUCLEOTIDE SEQUENCE [LARGE SCALE GENOMIC DNA]</scope>
    <source>
        <strain evidence="2 3">DSM 21851</strain>
    </source>
</reference>
<evidence type="ECO:0000313" key="2">
    <source>
        <dbReference type="EMBL" id="RAJ91106.1"/>
    </source>
</evidence>
<dbReference type="Pfam" id="PF04734">
    <property type="entry name" value="Ceramidase_alk"/>
    <property type="match status" value="1"/>
</dbReference>
<dbReference type="EMBL" id="QLMC01000009">
    <property type="protein sequence ID" value="RAJ91106.1"/>
    <property type="molecule type" value="Genomic_DNA"/>
</dbReference>
<feature type="domain" description="Neutral/alkaline non-lysosomal ceramidase N-terminal" evidence="1">
    <location>
        <begin position="52"/>
        <end position="301"/>
    </location>
</feature>
<sequence length="494" mass="54825">MKTLNCNAGLCTNPKFRYVMILLFMVLQMAGAGAQSRQYVLRAGASLSNITPFLDGGIVGNFGIPPKAQYIHDELYAKSLVLDDGHQQIAIVIVDNLHISREVFDYARQLIQEKTGMKKENVLMAATHTHSSVSASGVDDERMNFNYNRPLDEYQTFVAKRIADGVRRAIYQKEPAEIGWGSVQVPQHVFNRRWVMKEGVPNPFGGQDKVRMNPGVGNPDLLRPAGPTDPELYFVSIRALDGRPIGLLANYSLHYVGGVPADHITSDYFGAFAGYLSRLVDKDQTGPGFVAMLSNGTSGNINNIDFRGPAQKMGNYQKMQLVAKDVAEAVYKGSQELKYKTDVKLGAAYSELNLGVRKPTPAMLARAKEVLANPEKLKLHHPQEPTYAKRITQIQENWPDRINVVMQTLQIGDLGIAAIPFETFAETGLEIKAKSPFKSTFVIELANGSYGYLPTPEQHELGGYETWLGTNRVETEGSRKIVKRLLEQFNGMKK</sequence>
<evidence type="ECO:0000259" key="1">
    <source>
        <dbReference type="Pfam" id="PF04734"/>
    </source>
</evidence>
<dbReference type="AlphaFoldDB" id="A0A327WLC3"/>
<name>A0A327WLC3_LARAB</name>
<organism evidence="2 3">
    <name type="scientific">Larkinella arboricola</name>
    <dbReference type="NCBI Taxonomy" id="643671"/>
    <lineage>
        <taxon>Bacteria</taxon>
        <taxon>Pseudomonadati</taxon>
        <taxon>Bacteroidota</taxon>
        <taxon>Cytophagia</taxon>
        <taxon>Cytophagales</taxon>
        <taxon>Spirosomataceae</taxon>
        <taxon>Larkinella</taxon>
    </lineage>
</organism>
<accession>A0A327WLC3</accession>
<comment type="caution">
    <text evidence="2">The sequence shown here is derived from an EMBL/GenBank/DDBJ whole genome shotgun (WGS) entry which is preliminary data.</text>
</comment>
<gene>
    <name evidence="2" type="ORF">LX87_05323</name>
</gene>
<keyword evidence="3" id="KW-1185">Reference proteome</keyword>
<protein>
    <submittedName>
        <fullName evidence="2">Neutral/alkaline ceramidase-like enzyme</fullName>
    </submittedName>
</protein>